<comment type="cofactor">
    <cofactor evidence="1">
        <name>Mg(2+)</name>
        <dbReference type="ChEBI" id="CHEBI:18420"/>
    </cofactor>
</comment>
<reference evidence="9" key="1">
    <citation type="submission" date="2017-09" db="EMBL/GenBank/DDBJ databases">
        <title>Depth-based differentiation of microbial function through sediment-hosted aquifers and enrichment of novel symbionts in the deep terrestrial subsurface.</title>
        <authorList>
            <person name="Probst A.J."/>
            <person name="Ladd B."/>
            <person name="Jarett J.K."/>
            <person name="Geller-Mcgrath D.E."/>
            <person name="Sieber C.M.K."/>
            <person name="Emerson J.B."/>
            <person name="Anantharaman K."/>
            <person name="Thomas B.C."/>
            <person name="Malmstrom R."/>
            <person name="Stieglmeier M."/>
            <person name="Klingl A."/>
            <person name="Woyke T."/>
            <person name="Ryan C.M."/>
            <person name="Banfield J.F."/>
        </authorList>
    </citation>
    <scope>NUCLEOTIDE SEQUENCE [LARGE SCALE GENOMIC DNA]</scope>
</reference>
<dbReference type="PANTHER" id="PTHR11349">
    <property type="entry name" value="NUCLEOSIDE DIPHOSPHATE KINASE"/>
    <property type="match status" value="1"/>
</dbReference>
<evidence type="ECO:0000313" key="9">
    <source>
        <dbReference type="Proteomes" id="UP000228952"/>
    </source>
</evidence>
<evidence type="ECO:0000259" key="7">
    <source>
        <dbReference type="SMART" id="SM00562"/>
    </source>
</evidence>
<evidence type="ECO:0000256" key="2">
    <source>
        <dbReference type="ARBA" id="ARBA00008142"/>
    </source>
</evidence>
<feature type="non-terminal residue" evidence="8">
    <location>
        <position position="133"/>
    </location>
</feature>
<dbReference type="EC" id="2.7.4.6" evidence="3"/>
<sequence length="133" mass="14814">MNDIEKTLVIIKNDAIKRSLVGKILQKFEEAGLKIIEMKMTIPTEAEAKAHYNMGNNLKWLTGVGMKAKSMYSSEKAIAKRFNSTNAATIGKAVYHWSVLQLQNKLPRAYAHVTSSQAVLRTAGYYIATLRAP</sequence>
<evidence type="ECO:0000256" key="3">
    <source>
        <dbReference type="ARBA" id="ARBA00012966"/>
    </source>
</evidence>
<dbReference type="Proteomes" id="UP000228952">
    <property type="component" value="Unassembled WGS sequence"/>
</dbReference>
<dbReference type="SUPFAM" id="SSF54919">
    <property type="entry name" value="Nucleoside diphosphate kinase, NDK"/>
    <property type="match status" value="1"/>
</dbReference>
<gene>
    <name evidence="8" type="ORF">COX64_02435</name>
</gene>
<accession>A0A2M7W206</accession>
<evidence type="ECO:0000256" key="4">
    <source>
        <dbReference type="ARBA" id="ARBA00022679"/>
    </source>
</evidence>
<evidence type="ECO:0000313" key="8">
    <source>
        <dbReference type="EMBL" id="PJA14129.1"/>
    </source>
</evidence>
<dbReference type="InterPro" id="IPR036850">
    <property type="entry name" value="NDK-like_dom_sf"/>
</dbReference>
<evidence type="ECO:0000256" key="5">
    <source>
        <dbReference type="ARBA" id="ARBA00022777"/>
    </source>
</evidence>
<evidence type="ECO:0000256" key="6">
    <source>
        <dbReference type="PROSITE-ProRule" id="PRU00706"/>
    </source>
</evidence>
<feature type="domain" description="Nucleoside diphosphate kinase-like" evidence="7">
    <location>
        <begin position="4"/>
        <end position="89"/>
    </location>
</feature>
<protein>
    <recommendedName>
        <fullName evidence="3">nucleoside-diphosphate kinase</fullName>
        <ecNumber evidence="3">2.7.4.6</ecNumber>
    </recommendedName>
</protein>
<proteinExistence type="inferred from homology"/>
<dbReference type="AlphaFoldDB" id="A0A2M7W206"/>
<comment type="caution">
    <text evidence="8">The sequence shown here is derived from an EMBL/GenBank/DDBJ whole genome shotgun (WGS) entry which is preliminary data.</text>
</comment>
<organism evidence="8 9">
    <name type="scientific">Candidatus Dojkabacteria bacterium CG_4_10_14_0_2_um_filter_Dojkabacteria_WS6_41_15</name>
    <dbReference type="NCBI Taxonomy" id="2014249"/>
    <lineage>
        <taxon>Bacteria</taxon>
        <taxon>Candidatus Dojkabacteria</taxon>
    </lineage>
</organism>
<evidence type="ECO:0000256" key="1">
    <source>
        <dbReference type="ARBA" id="ARBA00001946"/>
    </source>
</evidence>
<dbReference type="InterPro" id="IPR034907">
    <property type="entry name" value="NDK-like_dom"/>
</dbReference>
<keyword evidence="5" id="KW-0418">Kinase</keyword>
<dbReference type="GO" id="GO:0004550">
    <property type="term" value="F:nucleoside diphosphate kinase activity"/>
    <property type="evidence" value="ECO:0007669"/>
    <property type="project" value="UniProtKB-EC"/>
</dbReference>
<dbReference type="PROSITE" id="PS51374">
    <property type="entry name" value="NDPK_LIKE"/>
    <property type="match status" value="1"/>
</dbReference>
<name>A0A2M7W206_9BACT</name>
<dbReference type="Pfam" id="PF00334">
    <property type="entry name" value="NDK"/>
    <property type="match status" value="1"/>
</dbReference>
<dbReference type="EMBL" id="PFQB01000061">
    <property type="protein sequence ID" value="PJA14129.1"/>
    <property type="molecule type" value="Genomic_DNA"/>
</dbReference>
<dbReference type="Gene3D" id="3.30.70.141">
    <property type="entry name" value="Nucleoside diphosphate kinase-like domain"/>
    <property type="match status" value="1"/>
</dbReference>
<comment type="caution">
    <text evidence="6">Lacks conserved residue(s) required for the propagation of feature annotation.</text>
</comment>
<dbReference type="SMART" id="SM00562">
    <property type="entry name" value="NDK"/>
    <property type="match status" value="1"/>
</dbReference>
<comment type="similarity">
    <text evidence="2 6">Belongs to the NDK family.</text>
</comment>
<keyword evidence="4" id="KW-0808">Transferase</keyword>